<feature type="compositionally biased region" description="Polar residues" evidence="7">
    <location>
        <begin position="440"/>
        <end position="472"/>
    </location>
</feature>
<reference evidence="9 10" key="1">
    <citation type="submission" date="2017-04" db="EMBL/GenBank/DDBJ databases">
        <title>The whole genome sequencing and assembly of Halobacillus mangrovi strain.</title>
        <authorList>
            <person name="Lee S.-J."/>
            <person name="Park M.-K."/>
            <person name="Kim J.-Y."/>
            <person name="Lee Y.-J."/>
            <person name="Yi H."/>
            <person name="Bahn Y.-S."/>
            <person name="Kim J.F."/>
            <person name="Lee D.-W."/>
        </authorList>
    </citation>
    <scope>NUCLEOTIDE SEQUENCE [LARGE SCALE GENOMIC DNA]</scope>
    <source>
        <strain evidence="9 10">KTB 131</strain>
    </source>
</reference>
<dbReference type="Gene3D" id="3.30.980.40">
    <property type="match status" value="1"/>
</dbReference>
<keyword evidence="5" id="KW-0238">DNA-binding</keyword>
<dbReference type="InterPro" id="IPR036388">
    <property type="entry name" value="WH-like_DNA-bd_sf"/>
</dbReference>
<dbReference type="Gene3D" id="3.40.50.300">
    <property type="entry name" value="P-loop containing nucleotide triphosphate hydrolases"/>
    <property type="match status" value="1"/>
</dbReference>
<dbReference type="InterPro" id="IPR050206">
    <property type="entry name" value="FtsK/SpoIIIE/SftA"/>
</dbReference>
<evidence type="ECO:0000259" key="8">
    <source>
        <dbReference type="PROSITE" id="PS50901"/>
    </source>
</evidence>
<feature type="compositionally biased region" description="Basic and acidic residues" evidence="7">
    <location>
        <begin position="132"/>
        <end position="145"/>
    </location>
</feature>
<evidence type="ECO:0000313" key="9">
    <source>
        <dbReference type="EMBL" id="ARI79148.1"/>
    </source>
</evidence>
<feature type="compositionally biased region" description="Basic and acidic residues" evidence="7">
    <location>
        <begin position="506"/>
        <end position="535"/>
    </location>
</feature>
<feature type="compositionally biased region" description="Basic and acidic residues" evidence="7">
    <location>
        <begin position="186"/>
        <end position="214"/>
    </location>
</feature>
<evidence type="ECO:0000256" key="1">
    <source>
        <dbReference type="ARBA" id="ARBA00006474"/>
    </source>
</evidence>
<organism evidence="9 10">
    <name type="scientific">Halobacillus mangrovi</name>
    <dbReference type="NCBI Taxonomy" id="402384"/>
    <lineage>
        <taxon>Bacteria</taxon>
        <taxon>Bacillati</taxon>
        <taxon>Bacillota</taxon>
        <taxon>Bacilli</taxon>
        <taxon>Bacillales</taxon>
        <taxon>Bacillaceae</taxon>
        <taxon>Halobacillus</taxon>
    </lineage>
</organism>
<dbReference type="InterPro" id="IPR018541">
    <property type="entry name" value="Ftsk_gamma"/>
</dbReference>
<dbReference type="PROSITE" id="PS50901">
    <property type="entry name" value="FTSK"/>
    <property type="match status" value="1"/>
</dbReference>
<feature type="compositionally biased region" description="Acidic residues" evidence="7">
    <location>
        <begin position="257"/>
        <end position="267"/>
    </location>
</feature>
<dbReference type="SUPFAM" id="SSF46785">
    <property type="entry name" value="Winged helix' DNA-binding domain"/>
    <property type="match status" value="1"/>
</dbReference>
<dbReference type="GO" id="GO:0003677">
    <property type="term" value="F:DNA binding"/>
    <property type="evidence" value="ECO:0007669"/>
    <property type="project" value="UniProtKB-KW"/>
</dbReference>
<comment type="similarity">
    <text evidence="1">Belongs to the FtsK/SpoIIIE/SftA family.</text>
</comment>
<feature type="compositionally biased region" description="Basic and acidic residues" evidence="7">
    <location>
        <begin position="429"/>
        <end position="439"/>
    </location>
</feature>
<accession>A0A1W6A0Q5</accession>
<dbReference type="SMART" id="SM00382">
    <property type="entry name" value="AAA"/>
    <property type="match status" value="1"/>
</dbReference>
<keyword evidence="2 6" id="KW-0547">Nucleotide-binding</keyword>
<dbReference type="Pfam" id="PF01580">
    <property type="entry name" value="FtsK_SpoIIIE"/>
    <property type="match status" value="1"/>
</dbReference>
<evidence type="ECO:0000256" key="5">
    <source>
        <dbReference type="ARBA" id="ARBA00023125"/>
    </source>
</evidence>
<protein>
    <recommendedName>
        <fullName evidence="8">FtsK domain-containing protein</fullName>
    </recommendedName>
</protein>
<dbReference type="SMART" id="SM00843">
    <property type="entry name" value="Ftsk_gamma"/>
    <property type="match status" value="1"/>
</dbReference>
<dbReference type="InterPro" id="IPR041027">
    <property type="entry name" value="FtsK_alpha"/>
</dbReference>
<dbReference type="InterPro" id="IPR027417">
    <property type="entry name" value="P-loop_NTPase"/>
</dbReference>
<dbReference type="Pfam" id="PF17854">
    <property type="entry name" value="FtsK_alpha"/>
    <property type="match status" value="1"/>
</dbReference>
<evidence type="ECO:0000256" key="3">
    <source>
        <dbReference type="ARBA" id="ARBA00022829"/>
    </source>
</evidence>
<dbReference type="GO" id="GO:0005524">
    <property type="term" value="F:ATP binding"/>
    <property type="evidence" value="ECO:0007669"/>
    <property type="project" value="UniProtKB-UniRule"/>
</dbReference>
<dbReference type="PANTHER" id="PTHR22683:SF42">
    <property type="entry name" value="DNA TRANSLOCASE SFTA"/>
    <property type="match status" value="1"/>
</dbReference>
<dbReference type="InterPro" id="IPR036390">
    <property type="entry name" value="WH_DNA-bd_sf"/>
</dbReference>
<feature type="compositionally biased region" description="Polar residues" evidence="7">
    <location>
        <begin position="539"/>
        <end position="550"/>
    </location>
</feature>
<feature type="compositionally biased region" description="Acidic residues" evidence="7">
    <location>
        <begin position="357"/>
        <end position="371"/>
    </location>
</feature>
<keyword evidence="3" id="KW-0159">Chromosome partition</keyword>
<feature type="region of interest" description="Disordered" evidence="7">
    <location>
        <begin position="1"/>
        <end position="93"/>
    </location>
</feature>
<dbReference type="Gene3D" id="1.10.10.10">
    <property type="entry name" value="Winged helix-like DNA-binding domain superfamily/Winged helix DNA-binding domain"/>
    <property type="match status" value="1"/>
</dbReference>
<feature type="binding site" evidence="6">
    <location>
        <begin position="699"/>
        <end position="706"/>
    </location>
    <ligand>
        <name>ATP</name>
        <dbReference type="ChEBI" id="CHEBI:30616"/>
    </ligand>
</feature>
<evidence type="ECO:0000256" key="4">
    <source>
        <dbReference type="ARBA" id="ARBA00022840"/>
    </source>
</evidence>
<evidence type="ECO:0000256" key="2">
    <source>
        <dbReference type="ARBA" id="ARBA00022741"/>
    </source>
</evidence>
<evidence type="ECO:0000256" key="6">
    <source>
        <dbReference type="PROSITE-ProRule" id="PRU00289"/>
    </source>
</evidence>
<feature type="compositionally biased region" description="Basic and acidic residues" evidence="7">
    <location>
        <begin position="372"/>
        <end position="387"/>
    </location>
</feature>
<feature type="compositionally biased region" description="Polar residues" evidence="7">
    <location>
        <begin position="268"/>
        <end position="282"/>
    </location>
</feature>
<dbReference type="Proteomes" id="UP000192527">
    <property type="component" value="Chromosome"/>
</dbReference>
<gene>
    <name evidence="9" type="ORF">HM131_07905</name>
</gene>
<evidence type="ECO:0000256" key="7">
    <source>
        <dbReference type="SAM" id="MobiDB-lite"/>
    </source>
</evidence>
<dbReference type="GO" id="GO:0007059">
    <property type="term" value="P:chromosome segregation"/>
    <property type="evidence" value="ECO:0007669"/>
    <property type="project" value="UniProtKB-KW"/>
</dbReference>
<dbReference type="EMBL" id="CP020772">
    <property type="protein sequence ID" value="ARI79148.1"/>
    <property type="molecule type" value="Genomic_DNA"/>
</dbReference>
<feature type="compositionally biased region" description="Basic and acidic residues" evidence="7">
    <location>
        <begin position="21"/>
        <end position="74"/>
    </location>
</feature>
<feature type="compositionally biased region" description="Basic and acidic residues" evidence="7">
    <location>
        <begin position="473"/>
        <end position="482"/>
    </location>
</feature>
<feature type="compositionally biased region" description="Basic and acidic residues" evidence="7">
    <location>
        <begin position="347"/>
        <end position="356"/>
    </location>
</feature>
<keyword evidence="10" id="KW-1185">Reference proteome</keyword>
<name>A0A1W6A0Q5_9BACI</name>
<dbReference type="InterPro" id="IPR003593">
    <property type="entry name" value="AAA+_ATPase"/>
</dbReference>
<feature type="compositionally biased region" description="Polar residues" evidence="7">
    <location>
        <begin position="332"/>
        <end position="345"/>
    </location>
</feature>
<dbReference type="PANTHER" id="PTHR22683">
    <property type="entry name" value="SPORULATION PROTEIN RELATED"/>
    <property type="match status" value="1"/>
</dbReference>
<evidence type="ECO:0000313" key="10">
    <source>
        <dbReference type="Proteomes" id="UP000192527"/>
    </source>
</evidence>
<dbReference type="CDD" id="cd01127">
    <property type="entry name" value="TrwB_TraG_TraD_VirD4"/>
    <property type="match status" value="1"/>
</dbReference>
<feature type="region of interest" description="Disordered" evidence="7">
    <location>
        <begin position="132"/>
        <end position="550"/>
    </location>
</feature>
<feature type="compositionally biased region" description="Basic and acidic residues" evidence="7">
    <location>
        <begin position="152"/>
        <end position="179"/>
    </location>
</feature>
<dbReference type="STRING" id="402384.HM131_07905"/>
<dbReference type="SUPFAM" id="SSF52540">
    <property type="entry name" value="P-loop containing nucleoside triphosphate hydrolases"/>
    <property type="match status" value="1"/>
</dbReference>
<dbReference type="InterPro" id="IPR002543">
    <property type="entry name" value="FtsK_dom"/>
</dbReference>
<sequence>MTYRYPKQGEFRFPVIPDQSSNDHRSSQESKPEKRERRRNGQEKPHHEKYEEKKERTKDDRRSTKNRKEQKSELPETSSIPFTPTDVPSPIYGYHSRQLTVGLEKLENTVVPNKEQETRALDDAEWQELRKRLRSRVTEDKERTSRNALQRQFERNGKKEQSREDDPHTRSAEWAREEAATLETQRSLKEDHLSKVKERESPYGKDETEFRTENEQPITDWNDDTGTGKDDADFPDVLKEESSSIVREDNKKNLLTMEEDDDEDTDINESLSKNEQPVADNNLNDDEKDQLTEEYANEGETQQSAEAEENNIEKQEQMEESLTENESLAYKNGSNANETEFSIQNPVEERESKTFSEETEQPEESDNEEIEDTIKSNDENQNEHVDHSLGFIDSESSIEREIEVNDEVPIVEEKALEKDSEDQSTMETVQDKEIKEETSARSSNDVASNHSQSLIQTDEQKSVNESSPNQSEKPAEEKEGEKGQTPLRKKKRSQKRTVPFNVIMTPRDKRSRDKKPIPKQQEPKKENVEAQKTQEEVASESQAVKESYQTPLHLLEDPFRASDGDDQWIKDQMELLETTLRHFHVRAKVVNAMKGPTVTRFEVQPEPGVKVSKITNLADDIKLSMAARDIRIEAPIPGKQAVGIEVPNQQPQMVGLQEIFESEPFQGDNSPLSVGLGLDIGGDSVVTNLKKMPHGLIAGATGSGKSVCINTILISLLYKAHHEDVKFLLIDPKMVELAPYNDLPHLVSPVITDVKAATTALKWAVKEMEERYEKFVKEGVRDVERYNDKMIKSGRREEKMPYMVIVIDELADLMMVSPQDVEDSICRIAQKARACGMHLLLATQRPSVDVITGLIKANIPTRIAFSVSSQVDSRTIIDSGGAEKLLGKGDMLFVENGSGQPRRIQGAFVSDDEIERVTRHVKKIAPPNYLFHQEELMKQISSEEETDALFDEAVQFVVQQNGASASLLQRRFKVGYNRAARLIDQMEDYGIISEQKGSKPRDILLTEQQIQEMIE</sequence>
<dbReference type="KEGG" id="hmn:HM131_07905"/>
<feature type="compositionally biased region" description="Basic and acidic residues" evidence="7">
    <location>
        <begin position="226"/>
        <end position="252"/>
    </location>
</feature>
<keyword evidence="4 6" id="KW-0067">ATP-binding</keyword>
<proteinExistence type="inferred from homology"/>
<feature type="domain" description="FtsK" evidence="8">
    <location>
        <begin position="682"/>
        <end position="874"/>
    </location>
</feature>
<dbReference type="Pfam" id="PF09397">
    <property type="entry name" value="FtsK_gamma"/>
    <property type="match status" value="1"/>
</dbReference>
<dbReference type="AlphaFoldDB" id="A0A1W6A0Q5"/>